<dbReference type="Pfam" id="PF05698">
    <property type="entry name" value="Trigger_C"/>
    <property type="match status" value="1"/>
</dbReference>
<keyword evidence="16" id="KW-1185">Reference proteome</keyword>
<evidence type="ECO:0000256" key="7">
    <source>
        <dbReference type="ARBA" id="ARBA00023186"/>
    </source>
</evidence>
<organism evidence="15 16">
    <name type="scientific">Thiocapsa rosea</name>
    <dbReference type="NCBI Taxonomy" id="69360"/>
    <lineage>
        <taxon>Bacteria</taxon>
        <taxon>Pseudomonadati</taxon>
        <taxon>Pseudomonadota</taxon>
        <taxon>Gammaproteobacteria</taxon>
        <taxon>Chromatiales</taxon>
        <taxon>Chromatiaceae</taxon>
        <taxon>Thiocapsa</taxon>
    </lineage>
</organism>
<dbReference type="Gene3D" id="3.10.50.40">
    <property type="match status" value="1"/>
</dbReference>
<evidence type="ECO:0000256" key="5">
    <source>
        <dbReference type="ARBA" id="ARBA00022618"/>
    </source>
</evidence>
<dbReference type="Gene3D" id="1.10.3120.10">
    <property type="entry name" value="Trigger factor, C-terminal domain"/>
    <property type="match status" value="1"/>
</dbReference>
<dbReference type="GO" id="GO:0005737">
    <property type="term" value="C:cytoplasm"/>
    <property type="evidence" value="ECO:0007669"/>
    <property type="project" value="UniProtKB-SubCell"/>
</dbReference>
<dbReference type="InterPro" id="IPR005215">
    <property type="entry name" value="Trig_fac"/>
</dbReference>
<keyword evidence="11" id="KW-0963">Cytoplasm</keyword>
<dbReference type="Pfam" id="PF05697">
    <property type="entry name" value="Trigger_N"/>
    <property type="match status" value="1"/>
</dbReference>
<protein>
    <recommendedName>
        <fullName evidence="4 11">Trigger factor</fullName>
        <shortName evidence="11">TF</shortName>
        <ecNumber evidence="3 11">5.2.1.8</ecNumber>
    </recommendedName>
    <alternativeName>
        <fullName evidence="10 11">PPIase</fullName>
    </alternativeName>
</protein>
<dbReference type="SUPFAM" id="SSF102735">
    <property type="entry name" value="Trigger factor ribosome-binding domain"/>
    <property type="match status" value="1"/>
</dbReference>
<sequence length="433" mass="47719">MQVSVETGEGLERRMKIDLPFEQIAAEVEKRLQKLGRNARLPGFRPGKVPMKVLRQRYGDAVHQEVFGELVESSFSEALLQESLRPAGMPRIEPEIDPVEQRFGYTAIFEVLPQVEVVSLAGRVVKAPVAEITEEDIDAMVERLRRQHATRQPVERAAATGDLLTISFVGTLDGEPFEGGSASGVKLELGTGRMIPGFEDGLIGASAGEQRTLDLVFPDPYQAEHLAGKPVRFEVTVDAVEESVLPEVDATFIEAFGVADGDIARFRADVRQNMQREMKQRLDARTKDAVMDLLLEAHEIVLPGVLIQEEIRAMKAQMLETLGSADVALPDGLFDEAAKRRVALGLIIGEIVKQQGLRPDAQRVRAAVEENASTYEHPQAVVDYFYSDPKHLASVESLVLEGHVVDWVLEQVEVEEDPQTFATLSESGPRPGV</sequence>
<dbReference type="SUPFAM" id="SSF54534">
    <property type="entry name" value="FKBP-like"/>
    <property type="match status" value="1"/>
</dbReference>
<dbReference type="HAMAP" id="MF_00303">
    <property type="entry name" value="Trigger_factor_Tig"/>
    <property type="match status" value="1"/>
</dbReference>
<evidence type="ECO:0000313" key="16">
    <source>
        <dbReference type="Proteomes" id="UP000274556"/>
    </source>
</evidence>
<dbReference type="AlphaFoldDB" id="A0A495V6N6"/>
<dbReference type="InterPro" id="IPR001179">
    <property type="entry name" value="PPIase_FKBP_dom"/>
</dbReference>
<dbReference type="GO" id="GO:0044183">
    <property type="term" value="F:protein folding chaperone"/>
    <property type="evidence" value="ECO:0007669"/>
    <property type="project" value="TreeGrafter"/>
</dbReference>
<keyword evidence="5 11" id="KW-0132">Cell division</keyword>
<dbReference type="PIRSF" id="PIRSF003095">
    <property type="entry name" value="Trigger_factor"/>
    <property type="match status" value="1"/>
</dbReference>
<dbReference type="Pfam" id="PF00254">
    <property type="entry name" value="FKBP_C"/>
    <property type="match status" value="1"/>
</dbReference>
<evidence type="ECO:0000256" key="9">
    <source>
        <dbReference type="ARBA" id="ARBA00023306"/>
    </source>
</evidence>
<dbReference type="Proteomes" id="UP000274556">
    <property type="component" value="Unassembled WGS sequence"/>
</dbReference>
<dbReference type="InterPro" id="IPR008880">
    <property type="entry name" value="Trigger_fac_C"/>
</dbReference>
<dbReference type="EMBL" id="RBXL01000001">
    <property type="protein sequence ID" value="RKT45062.1"/>
    <property type="molecule type" value="Genomic_DNA"/>
</dbReference>
<evidence type="ECO:0000259" key="14">
    <source>
        <dbReference type="PROSITE" id="PS50059"/>
    </source>
</evidence>
<dbReference type="InterPro" id="IPR037041">
    <property type="entry name" value="Trigger_fac_C_sf"/>
</dbReference>
<reference evidence="15 16" key="1">
    <citation type="submission" date="2018-10" db="EMBL/GenBank/DDBJ databases">
        <title>Genomic Encyclopedia of Archaeal and Bacterial Type Strains, Phase II (KMG-II): from individual species to whole genera.</title>
        <authorList>
            <person name="Goeker M."/>
        </authorList>
    </citation>
    <scope>NUCLEOTIDE SEQUENCE [LARGE SCALE GENOMIC DNA]</scope>
    <source>
        <strain evidence="15 16">DSM 235</strain>
    </source>
</reference>
<proteinExistence type="inferred from homology"/>
<comment type="catalytic activity">
    <reaction evidence="1 11 12">
        <text>[protein]-peptidylproline (omega=180) = [protein]-peptidylproline (omega=0)</text>
        <dbReference type="Rhea" id="RHEA:16237"/>
        <dbReference type="Rhea" id="RHEA-COMP:10747"/>
        <dbReference type="Rhea" id="RHEA-COMP:10748"/>
        <dbReference type="ChEBI" id="CHEBI:83833"/>
        <dbReference type="ChEBI" id="CHEBI:83834"/>
        <dbReference type="EC" id="5.2.1.8"/>
    </reaction>
</comment>
<dbReference type="NCBIfam" id="TIGR00115">
    <property type="entry name" value="tig"/>
    <property type="match status" value="1"/>
</dbReference>
<comment type="similarity">
    <text evidence="2 11 13">Belongs to the FKBP-type PPIase family. Tig subfamily.</text>
</comment>
<dbReference type="InterPro" id="IPR008881">
    <property type="entry name" value="Trigger_fac_ribosome-bd_bac"/>
</dbReference>
<evidence type="ECO:0000256" key="11">
    <source>
        <dbReference type="HAMAP-Rule" id="MF_00303"/>
    </source>
</evidence>
<evidence type="ECO:0000313" key="15">
    <source>
        <dbReference type="EMBL" id="RKT45062.1"/>
    </source>
</evidence>
<keyword evidence="9 11" id="KW-0131">Cell cycle</keyword>
<dbReference type="GO" id="GO:0051083">
    <property type="term" value="P:'de novo' cotranslational protein folding"/>
    <property type="evidence" value="ECO:0007669"/>
    <property type="project" value="TreeGrafter"/>
</dbReference>
<comment type="caution">
    <text evidence="15">The sequence shown here is derived from an EMBL/GenBank/DDBJ whole genome shotgun (WGS) entry which is preliminary data.</text>
</comment>
<evidence type="ECO:0000256" key="6">
    <source>
        <dbReference type="ARBA" id="ARBA00023110"/>
    </source>
</evidence>
<evidence type="ECO:0000256" key="13">
    <source>
        <dbReference type="RuleBase" id="RU003914"/>
    </source>
</evidence>
<dbReference type="PANTHER" id="PTHR30560">
    <property type="entry name" value="TRIGGER FACTOR CHAPERONE AND PEPTIDYL-PROLYL CIS/TRANS ISOMERASE"/>
    <property type="match status" value="1"/>
</dbReference>
<name>A0A495V6N6_9GAMM</name>
<evidence type="ECO:0000256" key="12">
    <source>
        <dbReference type="PROSITE-ProRule" id="PRU00277"/>
    </source>
</evidence>
<dbReference type="InterPro" id="IPR046357">
    <property type="entry name" value="PPIase_dom_sf"/>
</dbReference>
<keyword evidence="6 11" id="KW-0697">Rotamase</keyword>
<dbReference type="GO" id="GO:0043335">
    <property type="term" value="P:protein unfolding"/>
    <property type="evidence" value="ECO:0007669"/>
    <property type="project" value="TreeGrafter"/>
</dbReference>
<dbReference type="GO" id="GO:0015031">
    <property type="term" value="P:protein transport"/>
    <property type="evidence" value="ECO:0007669"/>
    <property type="project" value="UniProtKB-UniRule"/>
</dbReference>
<dbReference type="EC" id="5.2.1.8" evidence="3 11"/>
<evidence type="ECO:0000256" key="4">
    <source>
        <dbReference type="ARBA" id="ARBA00016902"/>
    </source>
</evidence>
<dbReference type="InterPro" id="IPR027304">
    <property type="entry name" value="Trigger_fact/SurA_dom_sf"/>
</dbReference>
<evidence type="ECO:0000256" key="1">
    <source>
        <dbReference type="ARBA" id="ARBA00000971"/>
    </source>
</evidence>
<accession>A0A495V6N6</accession>
<dbReference type="GO" id="GO:0003755">
    <property type="term" value="F:peptidyl-prolyl cis-trans isomerase activity"/>
    <property type="evidence" value="ECO:0007669"/>
    <property type="project" value="UniProtKB-UniRule"/>
</dbReference>
<evidence type="ECO:0000256" key="8">
    <source>
        <dbReference type="ARBA" id="ARBA00023235"/>
    </source>
</evidence>
<keyword evidence="7 11" id="KW-0143">Chaperone</keyword>
<dbReference type="FunFam" id="3.10.50.40:FF:000001">
    <property type="entry name" value="Trigger factor"/>
    <property type="match status" value="1"/>
</dbReference>
<dbReference type="OrthoDB" id="9767721at2"/>
<comment type="subcellular location">
    <subcellularLocation>
        <location evidence="11">Cytoplasm</location>
    </subcellularLocation>
    <text evidence="11">About half TF is bound to the ribosome near the polypeptide exit tunnel while the other half is free in the cytoplasm.</text>
</comment>
<dbReference type="InterPro" id="IPR036611">
    <property type="entry name" value="Trigger_fac_ribosome-bd_sf"/>
</dbReference>
<dbReference type="GO" id="GO:0043022">
    <property type="term" value="F:ribosome binding"/>
    <property type="evidence" value="ECO:0007669"/>
    <property type="project" value="TreeGrafter"/>
</dbReference>
<evidence type="ECO:0000256" key="3">
    <source>
        <dbReference type="ARBA" id="ARBA00013194"/>
    </source>
</evidence>
<dbReference type="SUPFAM" id="SSF109998">
    <property type="entry name" value="Triger factor/SurA peptide-binding domain-like"/>
    <property type="match status" value="1"/>
</dbReference>
<dbReference type="PANTHER" id="PTHR30560:SF3">
    <property type="entry name" value="TRIGGER FACTOR-LIKE PROTEIN TIG, CHLOROPLASTIC"/>
    <property type="match status" value="1"/>
</dbReference>
<comment type="domain">
    <text evidence="11">Consists of 3 domains; the N-terminus binds the ribosome, the middle domain has PPIase activity, while the C-terminus has intrinsic chaperone activity on its own.</text>
</comment>
<evidence type="ECO:0000256" key="2">
    <source>
        <dbReference type="ARBA" id="ARBA00005464"/>
    </source>
</evidence>
<evidence type="ECO:0000256" key="10">
    <source>
        <dbReference type="ARBA" id="ARBA00029986"/>
    </source>
</evidence>
<feature type="domain" description="PPIase FKBP-type" evidence="14">
    <location>
        <begin position="161"/>
        <end position="221"/>
    </location>
</feature>
<dbReference type="Gene3D" id="3.30.70.1050">
    <property type="entry name" value="Trigger factor ribosome-binding domain"/>
    <property type="match status" value="1"/>
</dbReference>
<gene>
    <name evidence="11" type="primary">tig</name>
    <name evidence="15" type="ORF">BDD21_2477</name>
</gene>
<dbReference type="PROSITE" id="PS50059">
    <property type="entry name" value="FKBP_PPIASE"/>
    <property type="match status" value="1"/>
</dbReference>
<dbReference type="GO" id="GO:0051301">
    <property type="term" value="P:cell division"/>
    <property type="evidence" value="ECO:0007669"/>
    <property type="project" value="UniProtKB-KW"/>
</dbReference>
<comment type="function">
    <text evidence="11">Involved in protein export. Acts as a chaperone by maintaining the newly synthesized protein in an open conformation. Functions as a peptidyl-prolyl cis-trans isomerase.</text>
</comment>
<keyword evidence="8 11" id="KW-0413">Isomerase</keyword>